<dbReference type="PROSITE" id="PS51257">
    <property type="entry name" value="PROKAR_LIPOPROTEIN"/>
    <property type="match status" value="1"/>
</dbReference>
<dbReference type="EMBL" id="QUSW01000004">
    <property type="protein sequence ID" value="RQP23468.1"/>
    <property type="molecule type" value="Genomic_DNA"/>
</dbReference>
<name>A0A3N7HMR7_9BURK</name>
<protein>
    <recommendedName>
        <fullName evidence="2">GH18 domain-containing protein</fullName>
    </recommendedName>
</protein>
<evidence type="ECO:0000313" key="4">
    <source>
        <dbReference type="Proteomes" id="UP000267464"/>
    </source>
</evidence>
<accession>A0A3N7HMR7</accession>
<proteinExistence type="predicted"/>
<feature type="domain" description="GH18" evidence="2">
    <location>
        <begin position="51"/>
        <end position="342"/>
    </location>
</feature>
<dbReference type="InterPro" id="IPR017853">
    <property type="entry name" value="GH"/>
</dbReference>
<dbReference type="InterPro" id="IPR052750">
    <property type="entry name" value="GH18_Chitinase"/>
</dbReference>
<dbReference type="AlphaFoldDB" id="A0A3N7HMR7"/>
<evidence type="ECO:0000259" key="2">
    <source>
        <dbReference type="PROSITE" id="PS51910"/>
    </source>
</evidence>
<evidence type="ECO:0000313" key="3">
    <source>
        <dbReference type="EMBL" id="RQP23468.1"/>
    </source>
</evidence>
<dbReference type="Proteomes" id="UP000267464">
    <property type="component" value="Unassembled WGS sequence"/>
</dbReference>
<dbReference type="InterPro" id="IPR001223">
    <property type="entry name" value="Glyco_hydro18_cat"/>
</dbReference>
<keyword evidence="4" id="KW-1185">Reference proteome</keyword>
<feature type="signal peptide" evidence="1">
    <location>
        <begin position="1"/>
        <end position="15"/>
    </location>
</feature>
<keyword evidence="1" id="KW-0732">Signal</keyword>
<dbReference type="PANTHER" id="PTHR42976">
    <property type="entry name" value="BIFUNCTIONAL CHITINASE/LYSOZYME-RELATED"/>
    <property type="match status" value="1"/>
</dbReference>
<evidence type="ECO:0000256" key="1">
    <source>
        <dbReference type="SAM" id="SignalP"/>
    </source>
</evidence>
<organism evidence="3 4">
    <name type="scientific">Piscinibacter terrae</name>
    <dbReference type="NCBI Taxonomy" id="2496871"/>
    <lineage>
        <taxon>Bacteria</taxon>
        <taxon>Pseudomonadati</taxon>
        <taxon>Pseudomonadota</taxon>
        <taxon>Betaproteobacteria</taxon>
        <taxon>Burkholderiales</taxon>
        <taxon>Sphaerotilaceae</taxon>
        <taxon>Piscinibacter</taxon>
    </lineage>
</organism>
<sequence length="404" mass="41943">MYRLAACMLSAGALAACGGGTDETDTMSAQAEGRAQALSTGVTAEAAATGTVVAPYFATWAFGQSGYNVKSLMDARNKAGLHAATLAFIVAGNGCSFDDGGHTIDVDMKSDVAAFRAAGGKVIVSFGGASGTYLEARCSASQMASLIDGLIQRHGFRDLDFDVEGSQLGKSSLNSVRNAAIKTLQAKYPDLNISFTLPVMPDGLDNLGLGLVKGAVAAGVKVKVVNVMAMDYGYNGDMGRFAIQAAQATAQQLTSVYSGKSATQLLSMVGITPMIGHNDDAGVFTLSHAKAVATFAKGNGIPLLAYWDFQRDAPGASGDTGSGSNTANFQYFKAFAAAEGGTTPPPPPSCTYVTWQDNHNYPKGTIVKFPPNGKFYKEVNAGTNGSDGTDPTISTWYWQPTTCN</sequence>
<dbReference type="PROSITE" id="PS51910">
    <property type="entry name" value="GH18_2"/>
    <property type="match status" value="1"/>
</dbReference>
<reference evidence="3 4" key="2">
    <citation type="submission" date="2018-12" db="EMBL/GenBank/DDBJ databases">
        <title>Rhizobacter gummiphilus sp. nov., a rubber-degrading bacterium isolated from the soil of a botanical garden in Japan.</title>
        <authorList>
            <person name="Shunsuke S.S."/>
        </authorList>
    </citation>
    <scope>NUCLEOTIDE SEQUENCE [LARGE SCALE GENOMIC DNA]</scope>
    <source>
        <strain evidence="3 4">S-16</strain>
    </source>
</reference>
<comment type="caution">
    <text evidence="3">The sequence shown here is derived from an EMBL/GenBank/DDBJ whole genome shotgun (WGS) entry which is preliminary data.</text>
</comment>
<dbReference type="PANTHER" id="PTHR42976:SF1">
    <property type="entry name" value="GH18 DOMAIN-CONTAINING PROTEIN-RELATED"/>
    <property type="match status" value="1"/>
</dbReference>
<dbReference type="GO" id="GO:0005975">
    <property type="term" value="P:carbohydrate metabolic process"/>
    <property type="evidence" value="ECO:0007669"/>
    <property type="project" value="InterPro"/>
</dbReference>
<dbReference type="Gene3D" id="3.20.20.80">
    <property type="entry name" value="Glycosidases"/>
    <property type="match status" value="1"/>
</dbReference>
<feature type="chain" id="PRO_5018093325" description="GH18 domain-containing protein" evidence="1">
    <location>
        <begin position="16"/>
        <end position="404"/>
    </location>
</feature>
<dbReference type="SUPFAM" id="SSF51445">
    <property type="entry name" value="(Trans)glycosidases"/>
    <property type="match status" value="1"/>
</dbReference>
<reference evidence="3 4" key="1">
    <citation type="submission" date="2018-08" db="EMBL/GenBank/DDBJ databases">
        <authorList>
            <person name="Khan S.A."/>
            <person name="Jeon C.O."/>
            <person name="Chun B.H."/>
            <person name="Jeong S.E."/>
        </authorList>
    </citation>
    <scope>NUCLEOTIDE SEQUENCE [LARGE SCALE GENOMIC DNA]</scope>
    <source>
        <strain evidence="3 4">S-16</strain>
    </source>
</reference>
<gene>
    <name evidence="3" type="ORF">DZC73_15025</name>
</gene>